<proteinExistence type="predicted"/>
<name>A0A8D8FHJ9_CULPI</name>
<dbReference type="AlphaFoldDB" id="A0A8D8FHJ9"/>
<evidence type="ECO:0000313" key="1">
    <source>
        <dbReference type="EMBL" id="CAG6472947.1"/>
    </source>
</evidence>
<accession>A0A8D8FHJ9</accession>
<reference evidence="1" key="1">
    <citation type="submission" date="2021-05" db="EMBL/GenBank/DDBJ databases">
        <authorList>
            <person name="Alioto T."/>
            <person name="Alioto T."/>
            <person name="Gomez Garrido J."/>
        </authorList>
    </citation>
    <scope>NUCLEOTIDE SEQUENCE</scope>
</reference>
<organism evidence="1">
    <name type="scientific">Culex pipiens</name>
    <name type="common">House mosquito</name>
    <dbReference type="NCBI Taxonomy" id="7175"/>
    <lineage>
        <taxon>Eukaryota</taxon>
        <taxon>Metazoa</taxon>
        <taxon>Ecdysozoa</taxon>
        <taxon>Arthropoda</taxon>
        <taxon>Hexapoda</taxon>
        <taxon>Insecta</taxon>
        <taxon>Pterygota</taxon>
        <taxon>Neoptera</taxon>
        <taxon>Endopterygota</taxon>
        <taxon>Diptera</taxon>
        <taxon>Nematocera</taxon>
        <taxon>Culicoidea</taxon>
        <taxon>Culicidae</taxon>
        <taxon>Culicinae</taxon>
        <taxon>Culicini</taxon>
        <taxon>Culex</taxon>
        <taxon>Culex</taxon>
    </lineage>
</organism>
<protein>
    <submittedName>
        <fullName evidence="1">(northern house mosquito) hypothetical protein</fullName>
    </submittedName>
</protein>
<dbReference type="EMBL" id="HBUE01071761">
    <property type="protein sequence ID" value="CAG6472947.1"/>
    <property type="molecule type" value="Transcribed_RNA"/>
</dbReference>
<sequence>MEGGIINGMRWWDEGSGRGLGHKVTVAKHLCCTSRWRSQVPSVEIQGISAATLRLLFCRRTRARAAGARRRCHGRRIRTKLPIGHTGCWNDTGRGVRLFSP</sequence>